<dbReference type="Gene3D" id="3.40.50.10260">
    <property type="entry name" value="YjeF N-terminal domain"/>
    <property type="match status" value="1"/>
</dbReference>
<comment type="caution">
    <text evidence="17">Lacks conserved residue(s) required for the propagation of feature annotation.</text>
</comment>
<keyword evidence="5 18" id="KW-0479">Metal-binding</keyword>
<feature type="binding site" evidence="17">
    <location>
        <position position="471"/>
    </location>
    <ligand>
        <name>(6S)-NADPHX</name>
        <dbReference type="ChEBI" id="CHEBI:64076"/>
    </ligand>
</feature>
<feature type="binding site" evidence="18">
    <location>
        <position position="86"/>
    </location>
    <ligand>
        <name>K(+)</name>
        <dbReference type="ChEBI" id="CHEBI:29103"/>
    </ligand>
</feature>
<keyword evidence="12 17" id="KW-0456">Lyase</keyword>
<evidence type="ECO:0000256" key="7">
    <source>
        <dbReference type="ARBA" id="ARBA00022840"/>
    </source>
</evidence>
<keyword evidence="6 17" id="KW-0547">Nucleotide-binding</keyword>
<evidence type="ECO:0000256" key="15">
    <source>
        <dbReference type="ARBA" id="ARBA00048238"/>
    </source>
</evidence>
<comment type="function">
    <text evidence="17">Catalyzes the dehydration of the S-form of NAD(P)HX at the expense of ADP, which is converted to AMP. Together with NAD(P)HX epimerase, which catalyzes the epimerization of the S- and R-forms, the enzyme allows the repair of both epimers of NAD(P)HX, a damaged form of NAD(P)H that is a result of enzymatic or heat-dependent hydration.</text>
</comment>
<feature type="binding site" evidence="17">
    <location>
        <position position="470"/>
    </location>
    <ligand>
        <name>AMP</name>
        <dbReference type="ChEBI" id="CHEBI:456215"/>
    </ligand>
</feature>
<dbReference type="PROSITE" id="PS51383">
    <property type="entry name" value="YJEF_C_3"/>
    <property type="match status" value="1"/>
</dbReference>
<feature type="binding site" evidence="17">
    <location>
        <position position="355"/>
    </location>
    <ligand>
        <name>(6S)-NADPHX</name>
        <dbReference type="ChEBI" id="CHEBI:64076"/>
    </ligand>
</feature>
<dbReference type="EMBL" id="JACJRF010000017">
    <property type="protein sequence ID" value="MBD2344871.1"/>
    <property type="molecule type" value="Genomic_DNA"/>
</dbReference>
<feature type="binding site" evidence="17">
    <location>
        <begin position="441"/>
        <end position="445"/>
    </location>
    <ligand>
        <name>AMP</name>
        <dbReference type="ChEBI" id="CHEBI:456215"/>
    </ligand>
</feature>
<comment type="function">
    <text evidence="18">Catalyzes the epimerization of the S- and R-forms of NAD(P)HX, a damaged form of NAD(P)H that is a result of enzymatic or heat-dependent hydration. This is a prerequisite for the S-specific NAD(P)H-hydrate dehydratase to allow the repair of both epimers of NAD(P)HX.</text>
</comment>
<comment type="catalytic activity">
    <reaction evidence="2 18 19">
        <text>(6R)-NADPHX = (6S)-NADPHX</text>
        <dbReference type="Rhea" id="RHEA:32227"/>
        <dbReference type="ChEBI" id="CHEBI:64076"/>
        <dbReference type="ChEBI" id="CHEBI:64077"/>
        <dbReference type="EC" id="5.1.99.6"/>
    </reaction>
</comment>
<evidence type="ECO:0000256" key="17">
    <source>
        <dbReference type="HAMAP-Rule" id="MF_01965"/>
    </source>
</evidence>
<dbReference type="HAMAP" id="MF_01965">
    <property type="entry name" value="NADHX_dehydratase"/>
    <property type="match status" value="1"/>
</dbReference>
<dbReference type="EC" id="4.2.1.136" evidence="19"/>
<keyword evidence="11 18" id="KW-0413">Isomerase</keyword>
<reference evidence="22 23" key="1">
    <citation type="journal article" date="2020" name="ISME J.">
        <title>Comparative genomics reveals insights into cyanobacterial evolution and habitat adaptation.</title>
        <authorList>
            <person name="Chen M.Y."/>
            <person name="Teng W.K."/>
            <person name="Zhao L."/>
            <person name="Hu C.X."/>
            <person name="Zhou Y.K."/>
            <person name="Han B.P."/>
            <person name="Song L.R."/>
            <person name="Shu W.S."/>
        </authorList>
    </citation>
    <scope>NUCLEOTIDE SEQUENCE [LARGE SCALE GENOMIC DNA]</scope>
    <source>
        <strain evidence="22 23">FACHB-260</strain>
    </source>
</reference>
<comment type="similarity">
    <text evidence="17">Belongs to the NnrD/CARKD family.</text>
</comment>
<dbReference type="CDD" id="cd01171">
    <property type="entry name" value="YXKO-related"/>
    <property type="match status" value="1"/>
</dbReference>
<evidence type="ECO:0000256" key="16">
    <source>
        <dbReference type="ARBA" id="ARBA00049209"/>
    </source>
</evidence>
<organism evidence="22 23">
    <name type="scientific">Anabaena subtropica FACHB-260</name>
    <dbReference type="NCBI Taxonomy" id="2692884"/>
    <lineage>
        <taxon>Bacteria</taxon>
        <taxon>Bacillati</taxon>
        <taxon>Cyanobacteriota</taxon>
        <taxon>Cyanophyceae</taxon>
        <taxon>Nostocales</taxon>
        <taxon>Nostocaceae</taxon>
        <taxon>Anabaena</taxon>
    </lineage>
</organism>
<dbReference type="Proteomes" id="UP000607281">
    <property type="component" value="Unassembled WGS sequence"/>
</dbReference>
<dbReference type="PROSITE" id="PS01050">
    <property type="entry name" value="YJEF_C_2"/>
    <property type="match status" value="1"/>
</dbReference>
<dbReference type="SUPFAM" id="SSF53613">
    <property type="entry name" value="Ribokinase-like"/>
    <property type="match status" value="1"/>
</dbReference>
<feature type="binding site" evidence="18">
    <location>
        <begin position="85"/>
        <end position="89"/>
    </location>
    <ligand>
        <name>(6S)-NADPHX</name>
        <dbReference type="ChEBI" id="CHEBI:64076"/>
    </ligand>
</feature>
<comment type="catalytic activity">
    <reaction evidence="1 18 19">
        <text>(6R)-NADHX = (6S)-NADHX</text>
        <dbReference type="Rhea" id="RHEA:32215"/>
        <dbReference type="ChEBI" id="CHEBI:64074"/>
        <dbReference type="ChEBI" id="CHEBI:64075"/>
        <dbReference type="EC" id="5.1.99.6"/>
    </reaction>
</comment>
<keyword evidence="7 17" id="KW-0067">ATP-binding</keyword>
<evidence type="ECO:0000256" key="12">
    <source>
        <dbReference type="ARBA" id="ARBA00023239"/>
    </source>
</evidence>
<feature type="binding site" evidence="18">
    <location>
        <position position="179"/>
    </location>
    <ligand>
        <name>(6S)-NADPHX</name>
        <dbReference type="ChEBI" id="CHEBI:64076"/>
    </ligand>
</feature>
<dbReference type="InterPro" id="IPR029056">
    <property type="entry name" value="Ribokinase-like"/>
</dbReference>
<proteinExistence type="inferred from homology"/>
<dbReference type="Gene3D" id="3.40.1190.20">
    <property type="match status" value="1"/>
</dbReference>
<keyword evidence="23" id="KW-1185">Reference proteome</keyword>
<keyword evidence="13" id="KW-0511">Multifunctional enzyme</keyword>
<dbReference type="InterPro" id="IPR000631">
    <property type="entry name" value="CARKD"/>
</dbReference>
<evidence type="ECO:0000256" key="3">
    <source>
        <dbReference type="ARBA" id="ARBA00006001"/>
    </source>
</evidence>
<evidence type="ECO:0000256" key="13">
    <source>
        <dbReference type="ARBA" id="ARBA00023268"/>
    </source>
</evidence>
<dbReference type="InterPro" id="IPR030677">
    <property type="entry name" value="Nnr"/>
</dbReference>
<evidence type="ECO:0000256" key="6">
    <source>
        <dbReference type="ARBA" id="ARBA00022741"/>
    </source>
</evidence>
<evidence type="ECO:0000256" key="10">
    <source>
        <dbReference type="ARBA" id="ARBA00023027"/>
    </source>
</evidence>
<dbReference type="Pfam" id="PF03853">
    <property type="entry name" value="YjeF_N"/>
    <property type="match status" value="1"/>
</dbReference>
<comment type="caution">
    <text evidence="22">The sequence shown here is derived from an EMBL/GenBank/DDBJ whole genome shotgun (WGS) entry which is preliminary data.</text>
</comment>
<evidence type="ECO:0000256" key="19">
    <source>
        <dbReference type="PIRNR" id="PIRNR017184"/>
    </source>
</evidence>
<evidence type="ECO:0000256" key="11">
    <source>
        <dbReference type="ARBA" id="ARBA00023235"/>
    </source>
</evidence>
<name>A0ABR8CNX0_9NOST</name>
<dbReference type="NCBIfam" id="TIGR00196">
    <property type="entry name" value="yjeF_cterm"/>
    <property type="match status" value="1"/>
</dbReference>
<dbReference type="PROSITE" id="PS51385">
    <property type="entry name" value="YJEF_N"/>
    <property type="match status" value="1"/>
</dbReference>
<dbReference type="InterPro" id="IPR004443">
    <property type="entry name" value="YjeF_N_dom"/>
</dbReference>
<feature type="binding site" evidence="17">
    <location>
        <position position="405"/>
    </location>
    <ligand>
        <name>(6S)-NADPHX</name>
        <dbReference type="ChEBI" id="CHEBI:64076"/>
    </ligand>
</feature>
<comment type="catalytic activity">
    <reaction evidence="16 17 19">
        <text>(6S)-NADPHX + ADP = AMP + phosphate + NADPH + H(+)</text>
        <dbReference type="Rhea" id="RHEA:32235"/>
        <dbReference type="ChEBI" id="CHEBI:15378"/>
        <dbReference type="ChEBI" id="CHEBI:43474"/>
        <dbReference type="ChEBI" id="CHEBI:57783"/>
        <dbReference type="ChEBI" id="CHEBI:64076"/>
        <dbReference type="ChEBI" id="CHEBI:456215"/>
        <dbReference type="ChEBI" id="CHEBI:456216"/>
        <dbReference type="EC" id="4.2.1.136"/>
    </reaction>
</comment>
<feature type="domain" description="YjeF N-terminal" evidence="21">
    <location>
        <begin position="35"/>
        <end position="236"/>
    </location>
</feature>
<evidence type="ECO:0000256" key="1">
    <source>
        <dbReference type="ARBA" id="ARBA00000013"/>
    </source>
</evidence>
<evidence type="ECO:0000256" key="18">
    <source>
        <dbReference type="HAMAP-Rule" id="MF_01966"/>
    </source>
</evidence>
<dbReference type="PIRSF" id="PIRSF017184">
    <property type="entry name" value="Nnr"/>
    <property type="match status" value="1"/>
</dbReference>
<evidence type="ECO:0000313" key="23">
    <source>
        <dbReference type="Proteomes" id="UP000607281"/>
    </source>
</evidence>
<comment type="similarity">
    <text evidence="4 19">In the C-terminal section; belongs to the NnrD/CARKD family.</text>
</comment>
<sequence>MAPPTPSVNALALEQSAVLTRNEHISQIIVTATQMRDIEARIFAAGMPVSALMEKVAGLIARRIQDILGQDCISSRVGILTGPGHNGGDALVVARELHFMGYEVWIYSPFDKLKELTSQHLQYAQSLGIPCYQDIEQLSDCDVLVDGLFGFGLERKITEPIASAINQLNEWGKPIISIDLPSGLHTDTGEVLGTAIRATYTFCLGLWKQGLLQDQALDYVGKVELIDFDIPLADVLAVLGDTPEIKRITRAAALSTLPLPRPPVTHKYKEGHLLLICGSRRYAGGAILTALGARGSGVGMLSIAVPESLKHLLVSHLPEALVIGCPETETGAIAQLQLPDNTDLSSFSAIACGPGLTKDATSIVEEVLTSDRPLILDADGLNILAQLGTIPTLQKRQSATILTPHTGEFSRLFPDVADAKHDRVKAVREASAQSGAVVLLKGARTAIANPQGSVWINPESTPALARGGSGDVLTGLLGGLLAQVVNKEIPIEDIVATAAWWHAQAGILAARERTELGVDAFTLSQYLLGVLNAEGRGGVI</sequence>
<dbReference type="PANTHER" id="PTHR12592">
    <property type="entry name" value="ATP-DEPENDENT (S)-NAD(P)H-HYDRATE DEHYDRATASE FAMILY MEMBER"/>
    <property type="match status" value="1"/>
</dbReference>
<evidence type="ECO:0000259" key="20">
    <source>
        <dbReference type="PROSITE" id="PS51383"/>
    </source>
</evidence>
<dbReference type="HAMAP" id="MF_01966">
    <property type="entry name" value="NADHX_epimerase"/>
    <property type="match status" value="1"/>
</dbReference>
<dbReference type="InterPro" id="IPR036652">
    <property type="entry name" value="YjeF_N_dom_sf"/>
</dbReference>
<comment type="cofactor">
    <cofactor evidence="18 19">
        <name>K(+)</name>
        <dbReference type="ChEBI" id="CHEBI:29103"/>
    </cofactor>
    <text evidence="18 19">Binds 1 potassium ion per subunit.</text>
</comment>
<keyword evidence="8 17" id="KW-0521">NADP</keyword>
<evidence type="ECO:0000313" key="22">
    <source>
        <dbReference type="EMBL" id="MBD2344871.1"/>
    </source>
</evidence>
<dbReference type="InterPro" id="IPR017953">
    <property type="entry name" value="Carbohydrate_kinase_pred_CS"/>
</dbReference>
<dbReference type="SUPFAM" id="SSF64153">
    <property type="entry name" value="YjeF N-terminal domain-like"/>
    <property type="match status" value="1"/>
</dbReference>
<protein>
    <recommendedName>
        <fullName evidence="19">Bifunctional NAD(P)H-hydrate repair enzyme</fullName>
    </recommendedName>
    <alternativeName>
        <fullName evidence="19">Nicotinamide nucleotide repair protein</fullName>
    </alternativeName>
    <domain>
        <recommendedName>
            <fullName evidence="19">ADP-dependent (S)-NAD(P)H-hydrate dehydratase</fullName>
            <ecNumber evidence="19">4.2.1.136</ecNumber>
        </recommendedName>
        <alternativeName>
            <fullName evidence="19">ADP-dependent NAD(P)HX dehydratase</fullName>
        </alternativeName>
    </domain>
    <domain>
        <recommendedName>
            <fullName evidence="19">NAD(P)H-hydrate epimerase</fullName>
            <ecNumber evidence="19">5.1.99.6</ecNumber>
        </recommendedName>
    </domain>
</protein>
<dbReference type="NCBIfam" id="TIGR00197">
    <property type="entry name" value="yjeF_nterm"/>
    <property type="match status" value="1"/>
</dbReference>
<comment type="function">
    <text evidence="14 19">Bifunctional enzyme that catalyzes the epimerization of the S- and R-forms of NAD(P)HX and the dehydration of the S-form of NAD(P)HX at the expense of ADP, which is converted to AMP. This allows the repair of both epimers of NAD(P)HX, a damaged form of NAD(P)H that is a result of enzymatic or heat-dependent hydration.</text>
</comment>
<dbReference type="EC" id="5.1.99.6" evidence="19"/>
<dbReference type="Pfam" id="PF01256">
    <property type="entry name" value="Carb_kinase"/>
    <property type="match status" value="1"/>
</dbReference>
<evidence type="ECO:0000259" key="21">
    <source>
        <dbReference type="PROSITE" id="PS51385"/>
    </source>
</evidence>
<comment type="subunit">
    <text evidence="17">Homotetramer.</text>
</comment>
<comment type="similarity">
    <text evidence="18">Belongs to the NnrE/AIBP family.</text>
</comment>
<gene>
    <name evidence="17" type="primary">nnrD</name>
    <name evidence="18" type="synonym">nnrE</name>
    <name evidence="22" type="ORF">H6G18_12025</name>
</gene>
<comment type="catalytic activity">
    <reaction evidence="15 17 19">
        <text>(6S)-NADHX + ADP = AMP + phosphate + NADH + H(+)</text>
        <dbReference type="Rhea" id="RHEA:32223"/>
        <dbReference type="ChEBI" id="CHEBI:15378"/>
        <dbReference type="ChEBI" id="CHEBI:43474"/>
        <dbReference type="ChEBI" id="CHEBI:57945"/>
        <dbReference type="ChEBI" id="CHEBI:64074"/>
        <dbReference type="ChEBI" id="CHEBI:456215"/>
        <dbReference type="ChEBI" id="CHEBI:456216"/>
        <dbReference type="EC" id="4.2.1.136"/>
    </reaction>
</comment>
<evidence type="ECO:0000256" key="4">
    <source>
        <dbReference type="ARBA" id="ARBA00009524"/>
    </source>
</evidence>
<dbReference type="RefSeq" id="WP_190407325.1">
    <property type="nucleotide sequence ID" value="NZ_JACJRF010000017.1"/>
</dbReference>
<accession>A0ABR8CNX0</accession>
<evidence type="ECO:0000256" key="14">
    <source>
        <dbReference type="ARBA" id="ARBA00025153"/>
    </source>
</evidence>
<feature type="domain" description="YjeF C-terminal" evidence="20">
    <location>
        <begin position="250"/>
        <end position="534"/>
    </location>
</feature>
<feature type="binding site" evidence="18">
    <location>
        <begin position="150"/>
        <end position="156"/>
    </location>
    <ligand>
        <name>(6S)-NADPHX</name>
        <dbReference type="ChEBI" id="CHEBI:64076"/>
    </ligand>
</feature>
<evidence type="ECO:0000256" key="9">
    <source>
        <dbReference type="ARBA" id="ARBA00022958"/>
    </source>
</evidence>
<evidence type="ECO:0000256" key="2">
    <source>
        <dbReference type="ARBA" id="ARBA00000909"/>
    </source>
</evidence>
<feature type="binding site" evidence="18">
    <location>
        <position position="146"/>
    </location>
    <ligand>
        <name>K(+)</name>
        <dbReference type="ChEBI" id="CHEBI:29103"/>
    </ligand>
</feature>
<evidence type="ECO:0000256" key="8">
    <source>
        <dbReference type="ARBA" id="ARBA00022857"/>
    </source>
</evidence>
<feature type="binding site" evidence="18">
    <location>
        <position position="182"/>
    </location>
    <ligand>
        <name>K(+)</name>
        <dbReference type="ChEBI" id="CHEBI:29103"/>
    </ligand>
</feature>
<evidence type="ECO:0000256" key="5">
    <source>
        <dbReference type="ARBA" id="ARBA00022723"/>
    </source>
</evidence>
<comment type="similarity">
    <text evidence="3 19">In the N-terminal section; belongs to the NnrE/AIBP family.</text>
</comment>
<comment type="cofactor">
    <cofactor evidence="17">
        <name>Mg(2+)</name>
        <dbReference type="ChEBI" id="CHEBI:18420"/>
    </cofactor>
</comment>
<keyword evidence="10 17" id="KW-0520">NAD</keyword>
<dbReference type="PANTHER" id="PTHR12592:SF0">
    <property type="entry name" value="ATP-DEPENDENT (S)-NAD(P)H-HYDRATE DEHYDRATASE"/>
    <property type="match status" value="1"/>
</dbReference>
<keyword evidence="9 18" id="KW-0630">Potassium</keyword>